<keyword evidence="5" id="KW-1185">Reference proteome</keyword>
<dbReference type="InterPro" id="IPR013783">
    <property type="entry name" value="Ig-like_fold"/>
</dbReference>
<sequence length="250" mass="29083">MVLSPKHFRLVRLQRKKARKARERSRRRATRRRRWADGFEKKEPKPEPKEEKPEKKEEEPEKKEEEKKPEEPVIKTDKTMVTEENKEEEKKDGEKDEQKGEEKPTTPQPDAEKKESDEKKDEKEGNEEKKEGAGGSEENPAKFSKMQCEWDEKGGKQTITVTNTTDTRMGMKIKTSDNTLFRVEPVFANIEPGKALEVAVTRSAGTVKEDKIVILLTQVHQRQRELLGCPINNDLFEAELQKKKRTKTKE</sequence>
<dbReference type="Gene3D" id="2.60.40.10">
    <property type="entry name" value="Immunoglobulins"/>
    <property type="match status" value="1"/>
</dbReference>
<dbReference type="PANTHER" id="PTHR22947">
    <property type="entry name" value="MAJOR SPERM PROTEIN"/>
    <property type="match status" value="1"/>
</dbReference>
<accession>A0A016TQA2</accession>
<dbReference type="PANTHER" id="PTHR22947:SF39">
    <property type="entry name" value="MSP DOMAIN-CONTAINING PROTEIN"/>
    <property type="match status" value="1"/>
</dbReference>
<proteinExistence type="predicted"/>
<feature type="compositionally biased region" description="Basic and acidic residues" evidence="2">
    <location>
        <begin position="35"/>
        <end position="132"/>
    </location>
</feature>
<feature type="domain" description="MSP" evidence="3">
    <location>
        <begin position="135"/>
        <end position="250"/>
    </location>
</feature>
<dbReference type="EMBL" id="JARK01001421">
    <property type="protein sequence ID" value="EYC04940.1"/>
    <property type="molecule type" value="Genomic_DNA"/>
</dbReference>
<dbReference type="OrthoDB" id="5860817at2759"/>
<dbReference type="Pfam" id="PF00635">
    <property type="entry name" value="Motile_Sperm"/>
    <property type="match status" value="1"/>
</dbReference>
<evidence type="ECO:0000256" key="1">
    <source>
        <dbReference type="RuleBase" id="RU003425"/>
    </source>
</evidence>
<evidence type="ECO:0000256" key="2">
    <source>
        <dbReference type="SAM" id="MobiDB-lite"/>
    </source>
</evidence>
<name>A0A016TQA2_9BILA</name>
<evidence type="ECO:0000259" key="3">
    <source>
        <dbReference type="PROSITE" id="PS50202"/>
    </source>
</evidence>
<dbReference type="SUPFAM" id="SSF49354">
    <property type="entry name" value="PapD-like"/>
    <property type="match status" value="1"/>
</dbReference>
<dbReference type="Proteomes" id="UP000024635">
    <property type="component" value="Unassembled WGS sequence"/>
</dbReference>
<dbReference type="InterPro" id="IPR008962">
    <property type="entry name" value="PapD-like_sf"/>
</dbReference>
<keyword evidence="1" id="KW-0963">Cytoplasm</keyword>
<dbReference type="InterPro" id="IPR051774">
    <property type="entry name" value="Sperm-specific_class_P"/>
</dbReference>
<evidence type="ECO:0000313" key="5">
    <source>
        <dbReference type="Proteomes" id="UP000024635"/>
    </source>
</evidence>
<evidence type="ECO:0000313" key="4">
    <source>
        <dbReference type="EMBL" id="EYC04940.1"/>
    </source>
</evidence>
<comment type="function">
    <text evidence="1">Central component in molecular interactions underlying sperm crawling. Forms an extensive filament system that extends from sperm villipoda, along the leading edge of the pseudopod.</text>
</comment>
<gene>
    <name evidence="4" type="primary">Acey_s0085.g1877</name>
    <name evidence="4" type="ORF">Y032_0085g1877</name>
</gene>
<feature type="region of interest" description="Disordered" evidence="2">
    <location>
        <begin position="1"/>
        <end position="142"/>
    </location>
</feature>
<keyword evidence="1" id="KW-0206">Cytoskeleton</keyword>
<dbReference type="InterPro" id="IPR000535">
    <property type="entry name" value="MSP_dom"/>
</dbReference>
<protein>
    <recommendedName>
        <fullName evidence="1">Major sperm protein</fullName>
    </recommendedName>
</protein>
<organism evidence="4 5">
    <name type="scientific">Ancylostoma ceylanicum</name>
    <dbReference type="NCBI Taxonomy" id="53326"/>
    <lineage>
        <taxon>Eukaryota</taxon>
        <taxon>Metazoa</taxon>
        <taxon>Ecdysozoa</taxon>
        <taxon>Nematoda</taxon>
        <taxon>Chromadorea</taxon>
        <taxon>Rhabditida</taxon>
        <taxon>Rhabditina</taxon>
        <taxon>Rhabditomorpha</taxon>
        <taxon>Strongyloidea</taxon>
        <taxon>Ancylostomatidae</taxon>
        <taxon>Ancylostomatinae</taxon>
        <taxon>Ancylostoma</taxon>
    </lineage>
</organism>
<comment type="caution">
    <text evidence="4">The sequence shown here is derived from an EMBL/GenBank/DDBJ whole genome shotgun (WGS) entry which is preliminary data.</text>
</comment>
<reference evidence="5" key="1">
    <citation type="journal article" date="2015" name="Nat. Genet.">
        <title>The genome and transcriptome of the zoonotic hookworm Ancylostoma ceylanicum identify infection-specific gene families.</title>
        <authorList>
            <person name="Schwarz E.M."/>
            <person name="Hu Y."/>
            <person name="Antoshechkin I."/>
            <person name="Miller M.M."/>
            <person name="Sternberg P.W."/>
            <person name="Aroian R.V."/>
        </authorList>
    </citation>
    <scope>NUCLEOTIDE SEQUENCE</scope>
    <source>
        <strain evidence="5">HY135</strain>
    </source>
</reference>
<feature type="compositionally biased region" description="Basic residues" evidence="2">
    <location>
        <begin position="1"/>
        <end position="34"/>
    </location>
</feature>
<dbReference type="AlphaFoldDB" id="A0A016TQA2"/>
<dbReference type="PROSITE" id="PS50202">
    <property type="entry name" value="MSP"/>
    <property type="match status" value="1"/>
</dbReference>